<dbReference type="PROSITE" id="PS51019">
    <property type="entry name" value="REELIN"/>
    <property type="match status" value="1"/>
</dbReference>
<dbReference type="InterPro" id="IPR042307">
    <property type="entry name" value="Reeler_sf"/>
</dbReference>
<name>A0A183CEX9_GLOPA</name>
<evidence type="ECO:0000256" key="1">
    <source>
        <dbReference type="ARBA" id="ARBA00004498"/>
    </source>
</evidence>
<protein>
    <recommendedName>
        <fullName evidence="2">Spondin-1</fullName>
    </recommendedName>
    <alternativeName>
        <fullName evidence="6">F-spondin</fullName>
    </alternativeName>
</protein>
<dbReference type="SMART" id="SM00209">
    <property type="entry name" value="TSP1"/>
    <property type="match status" value="1"/>
</dbReference>
<dbReference type="GO" id="GO:0007155">
    <property type="term" value="P:cell adhesion"/>
    <property type="evidence" value="ECO:0007669"/>
    <property type="project" value="UniProtKB-KW"/>
</dbReference>
<evidence type="ECO:0000313" key="12">
    <source>
        <dbReference type="Proteomes" id="UP000050741"/>
    </source>
</evidence>
<evidence type="ECO:0000313" key="13">
    <source>
        <dbReference type="WBParaSite" id="GPLIN_001143400"/>
    </source>
</evidence>
<feature type="region of interest" description="Disordered" evidence="8">
    <location>
        <begin position="628"/>
        <end position="650"/>
    </location>
</feature>
<evidence type="ECO:0000259" key="9">
    <source>
        <dbReference type="PROSITE" id="PS51019"/>
    </source>
</evidence>
<dbReference type="PROSITE" id="PS51020">
    <property type="entry name" value="SPONDIN"/>
    <property type="match status" value="1"/>
</dbReference>
<feature type="coiled-coil region" evidence="7">
    <location>
        <begin position="568"/>
        <end position="620"/>
    </location>
</feature>
<dbReference type="FunFam" id="2.60.40.2130:FF:000002">
    <property type="entry name" value="Putative Spondin-1"/>
    <property type="match status" value="1"/>
</dbReference>
<dbReference type="PANTHER" id="PTHR11311">
    <property type="entry name" value="SPONDIN"/>
    <property type="match status" value="1"/>
</dbReference>
<evidence type="ECO:0000256" key="8">
    <source>
        <dbReference type="SAM" id="MobiDB-lite"/>
    </source>
</evidence>
<keyword evidence="5" id="KW-0130">Cell adhesion</keyword>
<feature type="domain" description="Reelin" evidence="9">
    <location>
        <begin position="1"/>
        <end position="184"/>
    </location>
</feature>
<proteinExistence type="predicted"/>
<dbReference type="Pfam" id="PF00090">
    <property type="entry name" value="TSP_1"/>
    <property type="match status" value="1"/>
</dbReference>
<dbReference type="CDD" id="cd08544">
    <property type="entry name" value="Reeler"/>
    <property type="match status" value="1"/>
</dbReference>
<dbReference type="AlphaFoldDB" id="A0A183CEX9"/>
<evidence type="ECO:0000256" key="4">
    <source>
        <dbReference type="ARBA" id="ARBA00022737"/>
    </source>
</evidence>
<feature type="region of interest" description="Disordered" evidence="8">
    <location>
        <begin position="1"/>
        <end position="23"/>
    </location>
</feature>
<dbReference type="InterPro" id="IPR009465">
    <property type="entry name" value="Spondin_N"/>
</dbReference>
<comment type="subcellular location">
    <subcellularLocation>
        <location evidence="1">Secreted</location>
        <location evidence="1">Extracellular space</location>
        <location evidence="1">Extracellular matrix</location>
    </subcellularLocation>
</comment>
<dbReference type="Proteomes" id="UP000050741">
    <property type="component" value="Unassembled WGS sequence"/>
</dbReference>
<reference evidence="12" key="1">
    <citation type="submission" date="2014-05" db="EMBL/GenBank/DDBJ databases">
        <title>The genome and life-stage specific transcriptomes of Globodera pallida elucidate key aspects of plant parasitism by a cyst nematode.</title>
        <authorList>
            <person name="Cotton J.A."/>
            <person name="Lilley C.J."/>
            <person name="Jones L.M."/>
            <person name="Kikuchi T."/>
            <person name="Reid A.J."/>
            <person name="Thorpe P."/>
            <person name="Tsai I.J."/>
            <person name="Beasley H."/>
            <person name="Blok V."/>
            <person name="Cock P.J.A."/>
            <person name="Van den Akker S.E."/>
            <person name="Holroyd N."/>
            <person name="Hunt M."/>
            <person name="Mantelin S."/>
            <person name="Naghra H."/>
            <person name="Pain A."/>
            <person name="Palomares-Rius J.E."/>
            <person name="Zarowiecki M."/>
            <person name="Berriman M."/>
            <person name="Jones J.T."/>
            <person name="Urwin P.E."/>
        </authorList>
    </citation>
    <scope>NUCLEOTIDE SEQUENCE [LARGE SCALE GENOMIC DNA]</scope>
    <source>
        <strain evidence="12">Lindley</strain>
    </source>
</reference>
<evidence type="ECO:0000256" key="7">
    <source>
        <dbReference type="SAM" id="Coils"/>
    </source>
</evidence>
<keyword evidence="7" id="KW-0175">Coiled coil</keyword>
<keyword evidence="4" id="KW-0677">Repeat</keyword>
<evidence type="ECO:0000256" key="3">
    <source>
        <dbReference type="ARBA" id="ARBA00022530"/>
    </source>
</evidence>
<dbReference type="InterPro" id="IPR018482">
    <property type="entry name" value="Znf-C4H2"/>
</dbReference>
<dbReference type="SUPFAM" id="SSF82895">
    <property type="entry name" value="TSP-1 type 1 repeat"/>
    <property type="match status" value="1"/>
</dbReference>
<dbReference type="InterPro" id="IPR044069">
    <property type="entry name" value="ZF_C4H2"/>
</dbReference>
<keyword evidence="3" id="KW-0964">Secreted</keyword>
<keyword evidence="3" id="KW-0272">Extracellular matrix</keyword>
<dbReference type="Gene3D" id="2.20.100.10">
    <property type="entry name" value="Thrombospondin type-1 (TSP1) repeat"/>
    <property type="match status" value="1"/>
</dbReference>
<dbReference type="PANTHER" id="PTHR11311:SF16">
    <property type="entry name" value="SPONDIN-1"/>
    <property type="match status" value="1"/>
</dbReference>
<dbReference type="Pfam" id="PF02014">
    <property type="entry name" value="Reeler"/>
    <property type="match status" value="1"/>
</dbReference>
<feature type="compositionally biased region" description="Low complexity" evidence="8">
    <location>
        <begin position="634"/>
        <end position="645"/>
    </location>
</feature>
<keyword evidence="12" id="KW-1185">Reference proteome</keyword>
<dbReference type="Pfam" id="PF10146">
    <property type="entry name" value="zf-C4H2"/>
    <property type="match status" value="1"/>
</dbReference>
<evidence type="ECO:0000256" key="6">
    <source>
        <dbReference type="ARBA" id="ARBA00030964"/>
    </source>
</evidence>
<accession>A0A183CEX9</accession>
<feature type="domain" description="Spondin" evidence="10">
    <location>
        <begin position="184"/>
        <end position="375"/>
    </location>
</feature>
<dbReference type="InterPro" id="IPR051418">
    <property type="entry name" value="Spondin/Thrombospondin_T1"/>
</dbReference>
<dbReference type="InterPro" id="IPR038678">
    <property type="entry name" value="Spondin_N_sf"/>
</dbReference>
<reference evidence="13" key="2">
    <citation type="submission" date="2016-06" db="UniProtKB">
        <authorList>
            <consortium name="WormBaseParasite"/>
        </authorList>
    </citation>
    <scope>IDENTIFICATION</scope>
</reference>
<dbReference type="NCBIfam" id="NF038123">
    <property type="entry name" value="NF038123_dom"/>
    <property type="match status" value="1"/>
</dbReference>
<evidence type="ECO:0000256" key="2">
    <source>
        <dbReference type="ARBA" id="ARBA00019594"/>
    </source>
</evidence>
<evidence type="ECO:0000256" key="5">
    <source>
        <dbReference type="ARBA" id="ARBA00022889"/>
    </source>
</evidence>
<dbReference type="InterPro" id="IPR000884">
    <property type="entry name" value="TSP1_rpt"/>
</dbReference>
<dbReference type="Gene3D" id="2.60.40.4060">
    <property type="entry name" value="Reeler domain"/>
    <property type="match status" value="1"/>
</dbReference>
<dbReference type="GO" id="GO:0031012">
    <property type="term" value="C:extracellular matrix"/>
    <property type="evidence" value="ECO:0007669"/>
    <property type="project" value="TreeGrafter"/>
</dbReference>
<dbReference type="Pfam" id="PF06468">
    <property type="entry name" value="Spond_N"/>
    <property type="match status" value="1"/>
</dbReference>
<dbReference type="PROSITE" id="PS50092">
    <property type="entry name" value="TSP1"/>
    <property type="match status" value="1"/>
</dbReference>
<dbReference type="InterPro" id="IPR002861">
    <property type="entry name" value="Reeler_dom"/>
</dbReference>
<dbReference type="Gene3D" id="2.60.40.2130">
    <property type="entry name" value="F-spondin domain"/>
    <property type="match status" value="1"/>
</dbReference>
<organism evidence="12 13">
    <name type="scientific">Globodera pallida</name>
    <name type="common">Potato cyst nematode worm</name>
    <name type="synonym">Heterodera pallida</name>
    <dbReference type="NCBI Taxonomy" id="36090"/>
    <lineage>
        <taxon>Eukaryota</taxon>
        <taxon>Metazoa</taxon>
        <taxon>Ecdysozoa</taxon>
        <taxon>Nematoda</taxon>
        <taxon>Chromadorea</taxon>
        <taxon>Rhabditida</taxon>
        <taxon>Tylenchina</taxon>
        <taxon>Tylenchomorpha</taxon>
        <taxon>Tylenchoidea</taxon>
        <taxon>Heteroderidae</taxon>
        <taxon>Heteroderinae</taxon>
        <taxon>Globodera</taxon>
    </lineage>
</organism>
<evidence type="ECO:0000259" key="11">
    <source>
        <dbReference type="PROSITE" id="PS51896"/>
    </source>
</evidence>
<dbReference type="InterPro" id="IPR036383">
    <property type="entry name" value="TSP1_rpt_sf"/>
</dbReference>
<evidence type="ECO:0000259" key="10">
    <source>
        <dbReference type="PROSITE" id="PS51020"/>
    </source>
</evidence>
<sequence length="759" mass="86524">MAKCSQRLFEAKGDPSPGSNGFSIELHEAPPGLEEDSEGLQGIKWNASSVQLEGYVPGRSYVVTVRGWRTQFIVQTFRGFGLTALFEANGKAGGKFDIKKNRRSRGEARVAPNCRSAGVSHTNLRPKTEVSVLWRAPESGAGGCVFFRATVIQSRHVWYWNENEMTKRFCVVEGYQTSVPRDDPEAECCACDEADYDVQFVGIWSKETHPKDYPTLEHLTHFTDMLGASHSKHYNLWRFGAIASDGLKEIAEWGNTYKGEAEMKANASEVRTLVKMKGLWYPDVQGRTNGHFHVNKYHHLASLAAMFGPSPDWCVGISDVNLCLPDCSWVQERAFDLRPFDAGTDNGYTYMSPNEPAEPRVPIAEISTRDDPRSPFFDENSEEIAPLARLVLRRKRVIAAQCQSEKEYQREAFNSTNTSEDEEYRDRRECTVSQWGSWSLCSATCGKGIRMRSRVFVFPVKAQMFHCHRQTTERQFCNAKQNECGADSDAFNSRCCTSLVQIKQESVDVHQSQADTTADSSGVVHTLFTMAEARSAVAELGRCWTELREDCGRGKRVTELETACDQVARWLEEEKKVHQEELKQINQDINLLEDFLRDRKPRLARKKAETERKMEQLLRKVLSFDVEQSEAKSGPEQQQNQSESSPCDRCQPTPNQFNGQFFLWAFQWFMLFHQQRLQLQQQLLQNNNINTSNHLLHQQRGLNMNNNNIVPMPTTMARQQQQAKMKVCTSCQELIHRNAPTCPFCKKKITSKAAKRVRK</sequence>
<dbReference type="PROSITE" id="PS51896">
    <property type="entry name" value="ZF_C4H2"/>
    <property type="match status" value="1"/>
</dbReference>
<dbReference type="WBParaSite" id="GPLIN_001143400">
    <property type="protein sequence ID" value="GPLIN_001143400"/>
    <property type="gene ID" value="GPLIN_001143400"/>
</dbReference>
<feature type="domain" description="C4H2-type" evidence="11">
    <location>
        <begin position="720"/>
        <end position="759"/>
    </location>
</feature>